<evidence type="ECO:0000256" key="10">
    <source>
        <dbReference type="SAM" id="Coils"/>
    </source>
</evidence>
<feature type="domain" description="Peptidase M17 leucyl aminopeptidase N-terminal" evidence="12">
    <location>
        <begin position="16"/>
        <end position="124"/>
    </location>
</feature>
<comment type="caution">
    <text evidence="13">The sequence shown here is derived from an EMBL/GenBank/DDBJ whole genome shotgun (WGS) entry which is preliminary data.</text>
</comment>
<dbReference type="GO" id="GO:0030145">
    <property type="term" value="F:manganese ion binding"/>
    <property type="evidence" value="ECO:0007669"/>
    <property type="project" value="InterPro"/>
</dbReference>
<dbReference type="ExpressionAtlas" id="A0A3L6EAY7">
    <property type="expression patterns" value="baseline and differential"/>
</dbReference>
<keyword evidence="4" id="KW-0031">Aminopeptidase</keyword>
<evidence type="ECO:0000256" key="9">
    <source>
        <dbReference type="ARBA" id="ARBA00022801"/>
    </source>
</evidence>
<feature type="coiled-coil region" evidence="10">
    <location>
        <begin position="529"/>
        <end position="556"/>
    </location>
</feature>
<evidence type="ECO:0000256" key="4">
    <source>
        <dbReference type="ARBA" id="ARBA00022438"/>
    </source>
</evidence>
<dbReference type="Gene3D" id="3.40.630.10">
    <property type="entry name" value="Zn peptidases"/>
    <property type="match status" value="1"/>
</dbReference>
<dbReference type="PANTHER" id="PTHR19321">
    <property type="entry name" value="PROTEIN REGULATOR OF CYTOKINESIS 1 PRC1-RELATED"/>
    <property type="match status" value="1"/>
</dbReference>
<dbReference type="SUPFAM" id="SSF52949">
    <property type="entry name" value="Macro domain-like"/>
    <property type="match status" value="1"/>
</dbReference>
<dbReference type="Gene3D" id="3.90.550.10">
    <property type="entry name" value="Spore Coat Polysaccharide Biosynthesis Protein SpsA, Chain A"/>
    <property type="match status" value="2"/>
</dbReference>
<keyword evidence="9" id="KW-0378">Hydrolase</keyword>
<dbReference type="GO" id="GO:0003677">
    <property type="term" value="F:DNA binding"/>
    <property type="evidence" value="ECO:0007669"/>
    <property type="project" value="InterPro"/>
</dbReference>
<evidence type="ECO:0000256" key="2">
    <source>
        <dbReference type="ARBA" id="ARBA00009528"/>
    </source>
</evidence>
<dbReference type="InterPro" id="IPR029044">
    <property type="entry name" value="Nucleotide-diphossugar_trans"/>
</dbReference>
<evidence type="ECO:0000256" key="3">
    <source>
        <dbReference type="ARBA" id="ARBA00011867"/>
    </source>
</evidence>
<dbReference type="Pfam" id="PF02789">
    <property type="entry name" value="Peptidase_M17_N"/>
    <property type="match status" value="1"/>
</dbReference>
<accession>A0A3L6EAY7</accession>
<organism evidence="13">
    <name type="scientific">Zea mays</name>
    <name type="common">Maize</name>
    <dbReference type="NCBI Taxonomy" id="4577"/>
    <lineage>
        <taxon>Eukaryota</taxon>
        <taxon>Viridiplantae</taxon>
        <taxon>Streptophyta</taxon>
        <taxon>Embryophyta</taxon>
        <taxon>Tracheophyta</taxon>
        <taxon>Spermatophyta</taxon>
        <taxon>Magnoliopsida</taxon>
        <taxon>Liliopsida</taxon>
        <taxon>Poales</taxon>
        <taxon>Poaceae</taxon>
        <taxon>PACMAD clade</taxon>
        <taxon>Panicoideae</taxon>
        <taxon>Andropogonodae</taxon>
        <taxon>Andropogoneae</taxon>
        <taxon>Tripsacinae</taxon>
        <taxon>Zea</taxon>
    </lineage>
</organism>
<dbReference type="InterPro" id="IPR002618">
    <property type="entry name" value="UDPGP_fam"/>
</dbReference>
<dbReference type="SUPFAM" id="SSF53448">
    <property type="entry name" value="Nucleotide-diphospho-sugar transferases"/>
    <property type="match status" value="1"/>
</dbReference>
<protein>
    <submittedName>
        <fullName evidence="13">UDP-sugar pyrophosphorylase</fullName>
    </submittedName>
</protein>
<dbReference type="GO" id="GO:0006508">
    <property type="term" value="P:proteolysis"/>
    <property type="evidence" value="ECO:0007669"/>
    <property type="project" value="UniProtKB-KW"/>
</dbReference>
<dbReference type="InterPro" id="IPR008283">
    <property type="entry name" value="Peptidase_M17_N"/>
</dbReference>
<dbReference type="Pfam" id="PF00883">
    <property type="entry name" value="Peptidase_M17"/>
    <property type="match status" value="1"/>
</dbReference>
<dbReference type="GO" id="GO:0008017">
    <property type="term" value="F:microtubule binding"/>
    <property type="evidence" value="ECO:0007669"/>
    <property type="project" value="InterPro"/>
</dbReference>
<gene>
    <name evidence="13" type="primary">USP_2</name>
    <name evidence="13" type="ORF">Zm00014a_043142</name>
</gene>
<keyword evidence="6" id="KW-0808">Transferase</keyword>
<dbReference type="Gene3D" id="3.90.1100.10">
    <property type="match status" value="1"/>
</dbReference>
<dbReference type="InterPro" id="IPR007145">
    <property type="entry name" value="MAP65_Ase1_PRC1"/>
</dbReference>
<dbReference type="Gene3D" id="3.40.220.10">
    <property type="entry name" value="Leucine Aminopeptidase, subunit E, domain 1"/>
    <property type="match status" value="1"/>
</dbReference>
<dbReference type="AlphaFoldDB" id="A0A3L6EAY7"/>
<comment type="similarity">
    <text evidence="2">Belongs to the peptidase M17 family.</text>
</comment>
<dbReference type="InterPro" id="IPR000819">
    <property type="entry name" value="Peptidase_M17_C"/>
</dbReference>
<keyword evidence="7" id="KW-0548">Nucleotidyltransferase</keyword>
<dbReference type="GO" id="GO:0070006">
    <property type="term" value="F:metalloaminopeptidase activity"/>
    <property type="evidence" value="ECO:0007669"/>
    <property type="project" value="InterPro"/>
</dbReference>
<keyword evidence="10" id="KW-0175">Coiled coil</keyword>
<dbReference type="GO" id="GO:0070569">
    <property type="term" value="F:uridylyltransferase activity"/>
    <property type="evidence" value="ECO:0007669"/>
    <property type="project" value="InterPro"/>
</dbReference>
<dbReference type="GO" id="GO:0000226">
    <property type="term" value="P:microtubule cytoskeleton organization"/>
    <property type="evidence" value="ECO:0007669"/>
    <property type="project" value="InterPro"/>
</dbReference>
<dbReference type="SUPFAM" id="SSF64484">
    <property type="entry name" value="beta and beta-prime subunits of DNA dependent RNA-polymerase"/>
    <property type="match status" value="1"/>
</dbReference>
<dbReference type="Proteomes" id="UP000251960">
    <property type="component" value="Chromosome 6"/>
</dbReference>
<evidence type="ECO:0000259" key="12">
    <source>
        <dbReference type="Pfam" id="PF02789"/>
    </source>
</evidence>
<dbReference type="Pfam" id="PF01704">
    <property type="entry name" value="UDPGP"/>
    <property type="match status" value="1"/>
</dbReference>
<dbReference type="SUPFAM" id="SSF53187">
    <property type="entry name" value="Zn-dependent exopeptidases"/>
    <property type="match status" value="1"/>
</dbReference>
<proteinExistence type="inferred from homology"/>
<evidence type="ECO:0000256" key="5">
    <source>
        <dbReference type="ARBA" id="ARBA00022670"/>
    </source>
</evidence>
<keyword evidence="8" id="KW-0493">Microtubule</keyword>
<dbReference type="GO" id="GO:0000428">
    <property type="term" value="C:DNA-directed RNA polymerase complex"/>
    <property type="evidence" value="ECO:0007669"/>
    <property type="project" value="UniProtKB-KW"/>
</dbReference>
<dbReference type="GO" id="GO:0006351">
    <property type="term" value="P:DNA-templated transcription"/>
    <property type="evidence" value="ECO:0007669"/>
    <property type="project" value="InterPro"/>
</dbReference>
<sequence length="1035" mass="113413">MEKDLSKDAYSKFENAVLKKLDDQLGGLLSEAAVEKDFTGKTGQSVVLRLVGQGFKRVDLIGLGQSAPSTAAASRGLGESVVSVAKASQASSAAIVLASPNGIQEEFKLAALQSSSCFCRYKSESKKVHLKQVDIIGLGSGAEVDQKLKYANDLSSGVIFGRELVNSPANVLTPAVLAEEASKIASTFSDVFTATVLDVEKCKDLKMGSYLGVAAASANPPHFIHLCYKPTDGNVKRKLAIVGKGLTFDSGGYNIKTGPGCSIELMKFDMGGSAAVFGAAKALGQIKPPGVEVHFIVAACENMISGTGMRTGDIVTASNGKTIEVALEYIGKHGATVGVTREKRIKYAKEILQKEMLPHVGVGEFCETKKAYYFGYIIHRLLMCALSQRAEDDRDHYGNKRLDLAGPLLGGLFRMLFRKLTRDVRSYVQKCVDNGKEVSLQFAIKAKTVTSGLNSDSISNLFSFKWQSNQKLQGLREELNAIVPYLEEMRKKKVERWDQFVDVIEQIKKVASEIRPADFVPFRIPVDQSDLSLRKLEELTKELQSLQKEKSDRLKQVMEHLNTLHSLCEVLGVDFKQTVNEVHPSLGEADGSKNLSNCTIESLASAASRLRELKVQRMQKLQDLASSMLELWNLMDTPLEEQQMFQNVTCNIAASEHEITEPNTLSIDFLSYVESEVLRLEQLKVSKMKDLVLKKKTELKEHRRRAHLISEEGYAAEFSDEAIEAGAVDPALVLEQIEAHIATVKEEAFSRKDILEKVRRLNSSYPGGLVSYIQNAKKLLADSKEGKNPYDGFTPSVPSGEVLTFGNDNFVSLETAGIKEACNAAFVLVAGGLGERLGYKGIKVALPRETTTGKCFLQHYIESILAFQEASCKMVDEGCQTKIPFVIMTSDDTNALTIKLLESNSYFGMEPSQVKILKQEKVACLADNDARLALDPSDKYKIQAIPSALGVSATKGYNVNSLAVPRKAKEAIGGITKLTHVDGRTMVINVEYNQLDPLLRATGHPDGDSNCETGYSPYPGNINQVNYLFQRDNLP</sequence>
<dbReference type="PRINTS" id="PR00481">
    <property type="entry name" value="LAMNOPPTDASE"/>
</dbReference>
<dbReference type="PANTHER" id="PTHR19321:SF7">
    <property type="entry name" value="65-KDA MICROTUBULE-ASSOCIATED PROTEIN 3"/>
    <property type="match status" value="1"/>
</dbReference>
<evidence type="ECO:0000256" key="6">
    <source>
        <dbReference type="ARBA" id="ARBA00022679"/>
    </source>
</evidence>
<comment type="similarity">
    <text evidence="1">Belongs to the MAP65/ASE1 family.</text>
</comment>
<dbReference type="GO" id="GO:0003899">
    <property type="term" value="F:DNA-directed RNA polymerase activity"/>
    <property type="evidence" value="ECO:0007669"/>
    <property type="project" value="UniProtKB-EC"/>
</dbReference>
<comment type="subunit">
    <text evidence="3">Homohexamer (dimer of homotrimers).</text>
</comment>
<evidence type="ECO:0000256" key="7">
    <source>
        <dbReference type="ARBA" id="ARBA00022695"/>
    </source>
</evidence>
<evidence type="ECO:0000256" key="8">
    <source>
        <dbReference type="ARBA" id="ARBA00022701"/>
    </source>
</evidence>
<name>A0A3L6EAY7_MAIZE</name>
<dbReference type="InterPro" id="IPR043472">
    <property type="entry name" value="Macro_dom-like"/>
</dbReference>
<evidence type="ECO:0000313" key="13">
    <source>
        <dbReference type="EMBL" id="PWZ18126.1"/>
    </source>
</evidence>
<dbReference type="EMBL" id="NCVQ01000007">
    <property type="protein sequence ID" value="PWZ18126.1"/>
    <property type="molecule type" value="Genomic_DNA"/>
</dbReference>
<feature type="domain" description="Cytosol aminopeptidase" evidence="11">
    <location>
        <begin position="161"/>
        <end position="325"/>
    </location>
</feature>
<dbReference type="GO" id="GO:0005737">
    <property type="term" value="C:cytoplasm"/>
    <property type="evidence" value="ECO:0007669"/>
    <property type="project" value="InterPro"/>
</dbReference>
<reference evidence="13" key="1">
    <citation type="journal article" date="2018" name="Nat. Genet.">
        <title>Extensive intraspecific gene order and gene structural variations between Mo17 and other maize genomes.</title>
        <authorList>
            <person name="Sun S."/>
            <person name="Zhou Y."/>
            <person name="Chen J."/>
            <person name="Shi J."/>
            <person name="Zhao H."/>
            <person name="Zhao H."/>
            <person name="Song W."/>
            <person name="Zhang M."/>
            <person name="Cui Y."/>
            <person name="Dong X."/>
            <person name="Liu H."/>
            <person name="Ma X."/>
            <person name="Jiao Y."/>
            <person name="Wang B."/>
            <person name="Wei X."/>
            <person name="Stein J.C."/>
            <person name="Glaubitz J.C."/>
            <person name="Lu F."/>
            <person name="Yu G."/>
            <person name="Liang C."/>
            <person name="Fengler K."/>
            <person name="Li B."/>
            <person name="Rafalski A."/>
            <person name="Schnable P.S."/>
            <person name="Ware D.H."/>
            <person name="Buckler E.S."/>
            <person name="Lai J."/>
        </authorList>
    </citation>
    <scope>NUCLEOTIDE SEQUENCE [LARGE SCALE GENOMIC DNA]</scope>
    <source>
        <tissue evidence="13">Seedling</tissue>
    </source>
</reference>
<evidence type="ECO:0000256" key="1">
    <source>
        <dbReference type="ARBA" id="ARBA00006187"/>
    </source>
</evidence>
<dbReference type="InterPro" id="IPR011356">
    <property type="entry name" value="Leucine_aapep/pepB"/>
</dbReference>
<keyword evidence="5" id="KW-0645">Protease</keyword>
<dbReference type="GO" id="GO:0005874">
    <property type="term" value="C:microtubule"/>
    <property type="evidence" value="ECO:0007669"/>
    <property type="project" value="UniProtKB-KW"/>
</dbReference>
<evidence type="ECO:0000259" key="11">
    <source>
        <dbReference type="Pfam" id="PF00883"/>
    </source>
</evidence>
<dbReference type="Pfam" id="PF03999">
    <property type="entry name" value="MAP65_ASE1"/>
    <property type="match status" value="1"/>
</dbReference>